<gene>
    <name evidence="6" type="ORF">C1877_12485</name>
</gene>
<dbReference type="AlphaFoldDB" id="A0A369LTT5"/>
<name>A0A369LTT5_9ACTN</name>
<dbReference type="PANTHER" id="PTHR43177">
    <property type="entry name" value="PROTEIN NRFC"/>
    <property type="match status" value="1"/>
</dbReference>
<dbReference type="GeneID" id="78360511"/>
<dbReference type="Pfam" id="PF13247">
    <property type="entry name" value="Fer4_11"/>
    <property type="match status" value="2"/>
</dbReference>
<reference evidence="6 7" key="1">
    <citation type="journal article" date="2018" name="Elife">
        <title>Discovery and characterization of a prevalent human gut bacterial enzyme sufficient for the inactivation of a family of plant toxins.</title>
        <authorList>
            <person name="Koppel N."/>
            <person name="Bisanz J.E."/>
            <person name="Pandelia M.E."/>
            <person name="Turnbaugh P.J."/>
            <person name="Balskus E.P."/>
        </authorList>
    </citation>
    <scope>NUCLEOTIDE SEQUENCE [LARGE SCALE GENOMIC DNA]</scope>
    <source>
        <strain evidence="6 7">3C</strain>
    </source>
</reference>
<dbReference type="PROSITE" id="PS51379">
    <property type="entry name" value="4FE4S_FER_2"/>
    <property type="match status" value="3"/>
</dbReference>
<keyword evidence="1" id="KW-0004">4Fe-4S</keyword>
<dbReference type="PANTHER" id="PTHR43177:SF3">
    <property type="entry name" value="PROTEIN NRFC HOMOLOG"/>
    <property type="match status" value="1"/>
</dbReference>
<dbReference type="InterPro" id="IPR017900">
    <property type="entry name" value="4Fe4S_Fe_S_CS"/>
</dbReference>
<keyword evidence="3" id="KW-0408">Iron</keyword>
<comment type="caution">
    <text evidence="6">The sequence shown here is derived from an EMBL/GenBank/DDBJ whole genome shotgun (WGS) entry which is preliminary data.</text>
</comment>
<evidence type="ECO:0000256" key="1">
    <source>
        <dbReference type="ARBA" id="ARBA00022485"/>
    </source>
</evidence>
<feature type="domain" description="4Fe-4S ferredoxin-type" evidence="5">
    <location>
        <begin position="88"/>
        <end position="118"/>
    </location>
</feature>
<evidence type="ECO:0000259" key="5">
    <source>
        <dbReference type="PROSITE" id="PS51379"/>
    </source>
</evidence>
<dbReference type="CDD" id="cd10551">
    <property type="entry name" value="PsrB"/>
    <property type="match status" value="1"/>
</dbReference>
<keyword evidence="7" id="KW-1185">Reference proteome</keyword>
<organism evidence="6 7">
    <name type="scientific">Gordonibacter pamelaeae</name>
    <dbReference type="NCBI Taxonomy" id="471189"/>
    <lineage>
        <taxon>Bacteria</taxon>
        <taxon>Bacillati</taxon>
        <taxon>Actinomycetota</taxon>
        <taxon>Coriobacteriia</taxon>
        <taxon>Eggerthellales</taxon>
        <taxon>Eggerthellaceae</taxon>
        <taxon>Gordonibacter</taxon>
    </lineage>
</organism>
<accession>A0A369LTT5</accession>
<dbReference type="PROSITE" id="PS00198">
    <property type="entry name" value="4FE4S_FER_1"/>
    <property type="match status" value="1"/>
</dbReference>
<feature type="domain" description="4Fe-4S ferredoxin-type" evidence="5">
    <location>
        <begin position="4"/>
        <end position="32"/>
    </location>
</feature>
<dbReference type="OrthoDB" id="3175224at2"/>
<dbReference type="InterPro" id="IPR017896">
    <property type="entry name" value="4Fe4S_Fe-S-bd"/>
</dbReference>
<evidence type="ECO:0000256" key="4">
    <source>
        <dbReference type="ARBA" id="ARBA00023014"/>
    </source>
</evidence>
<keyword evidence="4" id="KW-0411">Iron-sulfur</keyword>
<keyword evidence="2" id="KW-0479">Metal-binding</keyword>
<dbReference type="Gene3D" id="3.30.70.20">
    <property type="match status" value="2"/>
</dbReference>
<dbReference type="RefSeq" id="WP_041239196.1">
    <property type="nucleotide sequence ID" value="NZ_CABMMS010000008.1"/>
</dbReference>
<dbReference type="GO" id="GO:0046872">
    <property type="term" value="F:metal ion binding"/>
    <property type="evidence" value="ECO:0007669"/>
    <property type="project" value="UniProtKB-KW"/>
</dbReference>
<dbReference type="EMBL" id="PPTS01000008">
    <property type="protein sequence ID" value="RDB62953.1"/>
    <property type="molecule type" value="Genomic_DNA"/>
</dbReference>
<feature type="domain" description="4Fe-4S ferredoxin-type" evidence="5">
    <location>
        <begin position="54"/>
        <end position="87"/>
    </location>
</feature>
<evidence type="ECO:0000313" key="7">
    <source>
        <dbReference type="Proteomes" id="UP000254000"/>
    </source>
</evidence>
<protein>
    <submittedName>
        <fullName evidence="6">4Fe-4S dicluster domain-containing protein</fullName>
    </submittedName>
</protein>
<evidence type="ECO:0000256" key="2">
    <source>
        <dbReference type="ARBA" id="ARBA00022723"/>
    </source>
</evidence>
<proteinExistence type="predicted"/>
<evidence type="ECO:0000313" key="6">
    <source>
        <dbReference type="EMBL" id="RDB62953.1"/>
    </source>
</evidence>
<dbReference type="InterPro" id="IPR050954">
    <property type="entry name" value="ET_IronSulfur_Cluster-Binding"/>
</dbReference>
<sequence>MTRYGMAIDMTRCYGCQTCAAACKVANNLPKDLVYNRVLTIGGTSNDCAAGSYPDCTLDFLPMQCQHCDNPSCLNVCPTGATQKREDGIVWVDNELCIGCESCIKACPYEGVRTLIANEPEYYLDVVVGEFDAPTHKAGTVEKCTFCHNLIDRGEVPACMQLCPARARYWGDLDDPESDVSKYLATREAVVLQEEDGTGPKVSYIR</sequence>
<dbReference type="SUPFAM" id="SSF54862">
    <property type="entry name" value="4Fe-4S ferredoxins"/>
    <property type="match status" value="1"/>
</dbReference>
<evidence type="ECO:0000256" key="3">
    <source>
        <dbReference type="ARBA" id="ARBA00023004"/>
    </source>
</evidence>
<dbReference type="GO" id="GO:0051539">
    <property type="term" value="F:4 iron, 4 sulfur cluster binding"/>
    <property type="evidence" value="ECO:0007669"/>
    <property type="project" value="UniProtKB-KW"/>
</dbReference>
<dbReference type="Proteomes" id="UP000254000">
    <property type="component" value="Unassembled WGS sequence"/>
</dbReference>